<dbReference type="CDD" id="cd14733">
    <property type="entry name" value="BACK"/>
    <property type="match status" value="1"/>
</dbReference>
<evidence type="ECO:0000313" key="2">
    <source>
        <dbReference type="Proteomes" id="UP000492821"/>
    </source>
</evidence>
<feature type="domain" description="BTB" evidence="1">
    <location>
        <begin position="21"/>
        <end position="88"/>
    </location>
</feature>
<dbReference type="SUPFAM" id="SSF54695">
    <property type="entry name" value="POZ domain"/>
    <property type="match status" value="1"/>
</dbReference>
<accession>A0A7E4UPN5</accession>
<dbReference type="Pfam" id="PF00651">
    <property type="entry name" value="BTB"/>
    <property type="match status" value="1"/>
</dbReference>
<reference evidence="3" key="2">
    <citation type="submission" date="2020-10" db="UniProtKB">
        <authorList>
            <consortium name="WormBaseParasite"/>
        </authorList>
    </citation>
    <scope>IDENTIFICATION</scope>
</reference>
<dbReference type="PROSITE" id="PS50097">
    <property type="entry name" value="BTB"/>
    <property type="match status" value="1"/>
</dbReference>
<dbReference type="Proteomes" id="UP000492821">
    <property type="component" value="Unassembled WGS sequence"/>
</dbReference>
<proteinExistence type="predicted"/>
<dbReference type="Gene3D" id="3.30.710.10">
    <property type="entry name" value="Potassium Channel Kv1.1, Chain A"/>
    <property type="match status" value="1"/>
</dbReference>
<dbReference type="WBParaSite" id="Pan_g10972.t1">
    <property type="protein sequence ID" value="Pan_g10972.t1"/>
    <property type="gene ID" value="Pan_g10972"/>
</dbReference>
<organism evidence="2 3">
    <name type="scientific">Panagrellus redivivus</name>
    <name type="common">Microworm</name>
    <dbReference type="NCBI Taxonomy" id="6233"/>
    <lineage>
        <taxon>Eukaryota</taxon>
        <taxon>Metazoa</taxon>
        <taxon>Ecdysozoa</taxon>
        <taxon>Nematoda</taxon>
        <taxon>Chromadorea</taxon>
        <taxon>Rhabditida</taxon>
        <taxon>Tylenchina</taxon>
        <taxon>Panagrolaimomorpha</taxon>
        <taxon>Panagrolaimoidea</taxon>
        <taxon>Panagrolaimidae</taxon>
        <taxon>Panagrellus</taxon>
    </lineage>
</organism>
<dbReference type="SMART" id="SM00225">
    <property type="entry name" value="BTB"/>
    <property type="match status" value="1"/>
</dbReference>
<keyword evidence="2" id="KW-1185">Reference proteome</keyword>
<evidence type="ECO:0000313" key="3">
    <source>
        <dbReference type="WBParaSite" id="Pan_g10972.t1"/>
    </source>
</evidence>
<protein>
    <submittedName>
        <fullName evidence="3">BTB domain-containing protein</fullName>
    </submittedName>
</protein>
<dbReference type="AlphaFoldDB" id="A0A7E4UPN5"/>
<sequence>MISNPPPSMLNLITGNDSVKPDVTFVVENRKLSAHRHYLSLISPVFKAMFETDSAEAKTARVTITDFTAKTWENALFYIYGEPLPYVSIQELLEIYKFVDKYDITAARRLAPSFEQEINNTNFCTISKFAWMYSDEHIMKKCVAFLASHSNLTLTTDFNELDQRLILELLRKASDIASNRPKGVRYTPLIVDYIPLQQL</sequence>
<dbReference type="InterPro" id="IPR044714">
    <property type="entry name" value="AtSIBP1-like"/>
</dbReference>
<dbReference type="PANTHER" id="PTHR46672">
    <property type="entry name" value="OS08G0495500 PROTEIN-RELATED"/>
    <property type="match status" value="1"/>
</dbReference>
<evidence type="ECO:0000259" key="1">
    <source>
        <dbReference type="PROSITE" id="PS50097"/>
    </source>
</evidence>
<dbReference type="InterPro" id="IPR011333">
    <property type="entry name" value="SKP1/BTB/POZ_sf"/>
</dbReference>
<dbReference type="InterPro" id="IPR000210">
    <property type="entry name" value="BTB/POZ_dom"/>
</dbReference>
<name>A0A7E4UPN5_PANRE</name>
<dbReference type="CDD" id="cd18186">
    <property type="entry name" value="BTB_POZ_ZBTB_KLHL-like"/>
    <property type="match status" value="1"/>
</dbReference>
<reference evidence="2" key="1">
    <citation type="journal article" date="2013" name="Genetics">
        <title>The draft genome and transcriptome of Panagrellus redivivus are shaped by the harsh demands of a free-living lifestyle.</title>
        <authorList>
            <person name="Srinivasan J."/>
            <person name="Dillman A.R."/>
            <person name="Macchietto M.G."/>
            <person name="Heikkinen L."/>
            <person name="Lakso M."/>
            <person name="Fracchia K.M."/>
            <person name="Antoshechkin I."/>
            <person name="Mortazavi A."/>
            <person name="Wong G."/>
            <person name="Sternberg P.W."/>
        </authorList>
    </citation>
    <scope>NUCLEOTIDE SEQUENCE [LARGE SCALE GENOMIC DNA]</scope>
    <source>
        <strain evidence="2">MT8872</strain>
    </source>
</reference>